<feature type="region of interest" description="Disordered" evidence="1">
    <location>
        <begin position="1"/>
        <end position="20"/>
    </location>
</feature>
<accession>A0AAD5XRW1</accession>
<dbReference type="EMBL" id="JADGJW010001943">
    <property type="protein sequence ID" value="KAJ3200243.1"/>
    <property type="molecule type" value="Genomic_DNA"/>
</dbReference>
<dbReference type="Proteomes" id="UP001211065">
    <property type="component" value="Unassembled WGS sequence"/>
</dbReference>
<evidence type="ECO:0000313" key="2">
    <source>
        <dbReference type="EMBL" id="KAJ3200243.1"/>
    </source>
</evidence>
<evidence type="ECO:0000256" key="1">
    <source>
        <dbReference type="SAM" id="MobiDB-lite"/>
    </source>
</evidence>
<organism evidence="2 3">
    <name type="scientific">Clydaea vesicula</name>
    <dbReference type="NCBI Taxonomy" id="447962"/>
    <lineage>
        <taxon>Eukaryota</taxon>
        <taxon>Fungi</taxon>
        <taxon>Fungi incertae sedis</taxon>
        <taxon>Chytridiomycota</taxon>
        <taxon>Chytridiomycota incertae sedis</taxon>
        <taxon>Chytridiomycetes</taxon>
        <taxon>Lobulomycetales</taxon>
        <taxon>Lobulomycetaceae</taxon>
        <taxon>Clydaea</taxon>
    </lineage>
</organism>
<keyword evidence="3" id="KW-1185">Reference proteome</keyword>
<gene>
    <name evidence="2" type="ORF">HK099_002764</name>
</gene>
<proteinExistence type="predicted"/>
<dbReference type="AlphaFoldDB" id="A0AAD5XRW1"/>
<evidence type="ECO:0000313" key="3">
    <source>
        <dbReference type="Proteomes" id="UP001211065"/>
    </source>
</evidence>
<comment type="caution">
    <text evidence="2">The sequence shown here is derived from an EMBL/GenBank/DDBJ whole genome shotgun (WGS) entry which is preliminary data.</text>
</comment>
<protein>
    <submittedName>
        <fullName evidence="2">Uncharacterized protein</fullName>
    </submittedName>
</protein>
<feature type="compositionally biased region" description="Basic residues" evidence="1">
    <location>
        <begin position="9"/>
        <end position="20"/>
    </location>
</feature>
<sequence length="252" mass="30209">LFEEEEKKVSKKKNQNKRKSLPLPITKKTIFNELDEQDVVETRCLKDGSEKLLKKKTDWKRISQDLILLEFQRQQKYNEELNNGIRDSGYYSNNTFHSEGFWLNSKFEEESERDLEDKSIKSECEEYLEISSVYSQRSFFKDVSYYQQYENLTVEEILGLKSQQKTPNDENLEYKGKQTEENLEYKITPTDKTLKLIETESNYHEEDFEDDEALRYLEFDKFHFPSETVKFENLCSTLSKVWEQRLENIARG</sequence>
<name>A0AAD5XRW1_9FUNG</name>
<feature type="non-terminal residue" evidence="2">
    <location>
        <position position="1"/>
    </location>
</feature>
<reference evidence="2" key="1">
    <citation type="submission" date="2020-05" db="EMBL/GenBank/DDBJ databases">
        <title>Phylogenomic resolution of chytrid fungi.</title>
        <authorList>
            <person name="Stajich J.E."/>
            <person name="Amses K."/>
            <person name="Simmons R."/>
            <person name="Seto K."/>
            <person name="Myers J."/>
            <person name="Bonds A."/>
            <person name="Quandt C.A."/>
            <person name="Barry K."/>
            <person name="Liu P."/>
            <person name="Grigoriev I."/>
            <person name="Longcore J.E."/>
            <person name="James T.Y."/>
        </authorList>
    </citation>
    <scope>NUCLEOTIDE SEQUENCE</scope>
    <source>
        <strain evidence="2">JEL0476</strain>
    </source>
</reference>